<reference evidence="2" key="1">
    <citation type="journal article" date="2019" name="Int. J. Syst. Evol. Microbiol.">
        <title>The Global Catalogue of Microorganisms (GCM) 10K type strain sequencing project: providing services to taxonomists for standard genome sequencing and annotation.</title>
        <authorList>
            <consortium name="The Broad Institute Genomics Platform"/>
            <consortium name="The Broad Institute Genome Sequencing Center for Infectious Disease"/>
            <person name="Wu L."/>
            <person name="Ma J."/>
        </authorList>
    </citation>
    <scope>NUCLEOTIDE SEQUENCE [LARGE SCALE GENOMIC DNA]</scope>
    <source>
        <strain evidence="2">CCUG 43117</strain>
    </source>
</reference>
<proteinExistence type="predicted"/>
<accession>A0ABW0P1S9</accession>
<dbReference type="RefSeq" id="WP_068204634.1">
    <property type="nucleotide sequence ID" value="NZ_JBHSLU010000017.1"/>
</dbReference>
<keyword evidence="2" id="KW-1185">Reference proteome</keyword>
<name>A0ABW0P1S9_9HYPH</name>
<dbReference type="EMBL" id="JBHSLU010000017">
    <property type="protein sequence ID" value="MFC5505327.1"/>
    <property type="molecule type" value="Genomic_DNA"/>
</dbReference>
<dbReference type="Proteomes" id="UP001596060">
    <property type="component" value="Unassembled WGS sequence"/>
</dbReference>
<evidence type="ECO:0000313" key="1">
    <source>
        <dbReference type="EMBL" id="MFC5505327.1"/>
    </source>
</evidence>
<evidence type="ECO:0000313" key="2">
    <source>
        <dbReference type="Proteomes" id="UP001596060"/>
    </source>
</evidence>
<protein>
    <submittedName>
        <fullName evidence="1">Uncharacterized protein</fullName>
    </submittedName>
</protein>
<gene>
    <name evidence="1" type="ORF">ACFPN9_08660</name>
</gene>
<organism evidence="1 2">
    <name type="scientific">Bosea massiliensis</name>
    <dbReference type="NCBI Taxonomy" id="151419"/>
    <lineage>
        <taxon>Bacteria</taxon>
        <taxon>Pseudomonadati</taxon>
        <taxon>Pseudomonadota</taxon>
        <taxon>Alphaproteobacteria</taxon>
        <taxon>Hyphomicrobiales</taxon>
        <taxon>Boseaceae</taxon>
        <taxon>Bosea</taxon>
    </lineage>
</organism>
<comment type="caution">
    <text evidence="1">The sequence shown here is derived from an EMBL/GenBank/DDBJ whole genome shotgun (WGS) entry which is preliminary data.</text>
</comment>
<sequence length="144" mass="15607">MTNSLTWSGKTSVGHSQEAYFGSLPGRPEVMMVYGSFSRGQPAWKVMFNDGSMRRPDIEDHASLEAAQVYARQCLSQPICERGYRSLAANAAMVATRLCDPCDSSADIAAAITVAHEAYPDARIADIRQAMAKRFIAGSDKKAA</sequence>